<dbReference type="Proteomes" id="UP000324143">
    <property type="component" value="Unassembled WGS sequence"/>
</dbReference>
<dbReference type="InterPro" id="IPR052336">
    <property type="entry name" value="MlaD_Phospholipid_Transporter"/>
</dbReference>
<keyword evidence="1" id="KW-0175">Coiled coil</keyword>
<keyword evidence="2" id="KW-0812">Transmembrane</keyword>
<keyword evidence="2" id="KW-0472">Membrane</keyword>
<feature type="coiled-coil region" evidence="1">
    <location>
        <begin position="232"/>
        <end position="293"/>
    </location>
</feature>
<dbReference type="PANTHER" id="PTHR33371:SF4">
    <property type="entry name" value="INTERMEMBRANE PHOSPHOLIPID TRANSPORT SYSTEM BINDING PROTEIN MLAD"/>
    <property type="match status" value="1"/>
</dbReference>
<accession>A0A5D0MGH9</accession>
<keyword evidence="2" id="KW-1133">Transmembrane helix</keyword>
<evidence type="ECO:0000313" key="5">
    <source>
        <dbReference type="Proteomes" id="UP000324143"/>
    </source>
</evidence>
<feature type="domain" description="Mce/MlaD" evidence="3">
    <location>
        <begin position="34"/>
        <end position="114"/>
    </location>
</feature>
<evidence type="ECO:0000313" key="4">
    <source>
        <dbReference type="EMBL" id="TYB30995.1"/>
    </source>
</evidence>
<feature type="transmembrane region" description="Helical" evidence="2">
    <location>
        <begin position="7"/>
        <end position="26"/>
    </location>
</feature>
<evidence type="ECO:0000256" key="2">
    <source>
        <dbReference type="SAM" id="Phobius"/>
    </source>
</evidence>
<dbReference type="InterPro" id="IPR003399">
    <property type="entry name" value="Mce/MlaD"/>
</dbReference>
<reference evidence="4" key="1">
    <citation type="submission" date="2019-08" db="EMBL/GenBank/DDBJ databases">
        <title>Genomic characterization of a novel candidate phylum (ARYD3) from a high temperature, high salinity tertiary oil reservoir in north central Oklahoma, USA.</title>
        <authorList>
            <person name="Youssef N.H."/>
            <person name="Yadav A."/>
            <person name="Elshahed M.S."/>
        </authorList>
    </citation>
    <scope>NUCLEOTIDE SEQUENCE [LARGE SCALE GENOMIC DNA]</scope>
    <source>
        <strain evidence="4">ARYD3</strain>
    </source>
</reference>
<evidence type="ECO:0000259" key="3">
    <source>
        <dbReference type="Pfam" id="PF02470"/>
    </source>
</evidence>
<name>A0A5D0MGH9_9BACT</name>
<dbReference type="EMBL" id="VSIX01000058">
    <property type="protein sequence ID" value="TYB30995.1"/>
    <property type="molecule type" value="Genomic_DNA"/>
</dbReference>
<comment type="caution">
    <text evidence="4">The sequence shown here is derived from an EMBL/GenBank/DDBJ whole genome shotgun (WGS) entry which is preliminary data.</text>
</comment>
<sequence>MTKEKKWGIFVSIGVILLFLVFFLFGEVKLFREGYNIYVKYNFTGGLSENAPVRLAGVNVGNVEKVKMQYTQKEQVYILVKLWIKEDIKFRENARFYINTLGLLGEKYVEISPGSSKAPYLPENATVVGVDPLSTEELYSKGKALADDLQEILKTLRRLLNEETFEVLVDSFKSVENVMNQLDIMLKENRSNIKRTTDNFRKSSESLPEIAGNLRNISDELDKGFEGKSQKISKIIENVDKIARNLEKLSKNMEEMGEGKGTAGKLMKNEEVYNNINEASKELKDLIEDIKKNPKKYFELKIF</sequence>
<protein>
    <submittedName>
        <fullName evidence="4">MCE family protein</fullName>
    </submittedName>
</protein>
<organism evidence="4 5">
    <name type="scientific">Candidatus Mcinerneyibacterium aminivorans</name>
    <dbReference type="NCBI Taxonomy" id="2703815"/>
    <lineage>
        <taxon>Bacteria</taxon>
        <taxon>Candidatus Macinerneyibacteriota</taxon>
        <taxon>Candidatus Mcinerneyibacteria</taxon>
        <taxon>Candidatus Mcinerneyibacteriales</taxon>
        <taxon>Candidatus Mcinerneyibacteriaceae</taxon>
        <taxon>Candidatus Mcinerneyibacterium</taxon>
    </lineage>
</organism>
<keyword evidence="5" id="KW-1185">Reference proteome</keyword>
<dbReference type="AlphaFoldDB" id="A0A5D0MGH9"/>
<dbReference type="PANTHER" id="PTHR33371">
    <property type="entry name" value="INTERMEMBRANE PHOSPHOLIPID TRANSPORT SYSTEM BINDING PROTEIN MLAD-RELATED"/>
    <property type="match status" value="1"/>
</dbReference>
<dbReference type="Gene3D" id="1.10.287.950">
    <property type="entry name" value="Methyl-accepting chemotaxis protein"/>
    <property type="match status" value="1"/>
</dbReference>
<proteinExistence type="predicted"/>
<evidence type="ECO:0000256" key="1">
    <source>
        <dbReference type="SAM" id="Coils"/>
    </source>
</evidence>
<dbReference type="Pfam" id="PF02470">
    <property type="entry name" value="MlaD"/>
    <property type="match status" value="1"/>
</dbReference>
<gene>
    <name evidence="4" type="ORF">FXF47_06110</name>
</gene>